<evidence type="ECO:0000256" key="1">
    <source>
        <dbReference type="SAM" id="MobiDB-lite"/>
    </source>
</evidence>
<evidence type="ECO:0000313" key="2">
    <source>
        <dbReference type="EMBL" id="RLL96025.1"/>
    </source>
</evidence>
<accession>A0A3R7HT14</accession>
<organism evidence="2 3">
    <name type="scientific">Aspergillus turcosus</name>
    <dbReference type="NCBI Taxonomy" id="1245748"/>
    <lineage>
        <taxon>Eukaryota</taxon>
        <taxon>Fungi</taxon>
        <taxon>Dikarya</taxon>
        <taxon>Ascomycota</taxon>
        <taxon>Pezizomycotina</taxon>
        <taxon>Eurotiomycetes</taxon>
        <taxon>Eurotiomycetidae</taxon>
        <taxon>Eurotiales</taxon>
        <taxon>Aspergillaceae</taxon>
        <taxon>Aspergillus</taxon>
        <taxon>Aspergillus subgen. Fumigati</taxon>
    </lineage>
</organism>
<sequence length="266" mass="30144">MAFSFLRKLRRRRRRDDNNIVEPSPHPAVPKMRGMGSTPALPTQHNKPENNQYADAYKTEKCDAVRGYYTQPANASKTDPDQSPPDIQGIIDRSVDPSDQEPAFTWQDIEPRSDLNLELNPPPISEFFNYELSPAEKDNLLDMDTQREPEQLPPPSRARSTATIAQAHLSTTLEEQDRQSALERAVQTRLGMPGTLPSYNEVSGAVIVDHEGLPHFLSPQEEQERQASLRRAVEERMLGLPRRTKFTWAKASRGPSLPSYSPVRYK</sequence>
<name>A0A3R7HT14_9EURO</name>
<dbReference type="OrthoDB" id="4508069at2759"/>
<keyword evidence="3" id="KW-1185">Reference proteome</keyword>
<comment type="caution">
    <text evidence="2">The sequence shown here is derived from an EMBL/GenBank/DDBJ whole genome shotgun (WGS) entry which is preliminary data.</text>
</comment>
<feature type="compositionally biased region" description="Basic and acidic residues" evidence="1">
    <location>
        <begin position="136"/>
        <end position="150"/>
    </location>
</feature>
<feature type="compositionally biased region" description="Polar residues" evidence="1">
    <location>
        <begin position="40"/>
        <end position="53"/>
    </location>
</feature>
<reference evidence="2 3" key="1">
    <citation type="submission" date="2018-08" db="EMBL/GenBank/DDBJ databases">
        <title>Draft genome sequences of two Aspergillus turcosus clinical strains isolated from bronchoalveolar lavage fluid: one azole-susceptible and the other azole-resistant.</title>
        <authorList>
            <person name="Parent-Michaud M."/>
            <person name="Dufresne P.J."/>
            <person name="Fournier E."/>
            <person name="Martineau C."/>
            <person name="Moreira S."/>
            <person name="Perkins V."/>
            <person name="De Repentigny L."/>
            <person name="Dufresne S.F."/>
        </authorList>
    </citation>
    <scope>NUCLEOTIDE SEQUENCE [LARGE SCALE GENOMIC DNA]</scope>
    <source>
        <strain evidence="2">HMR AF 1038</strain>
    </source>
</reference>
<dbReference type="EMBL" id="NIDN02000127">
    <property type="protein sequence ID" value="RLL96025.1"/>
    <property type="molecule type" value="Genomic_DNA"/>
</dbReference>
<gene>
    <name evidence="2" type="ORF">CFD26_101741</name>
</gene>
<evidence type="ECO:0000313" key="3">
    <source>
        <dbReference type="Proteomes" id="UP000215289"/>
    </source>
</evidence>
<feature type="region of interest" description="Disordered" evidence="1">
    <location>
        <begin position="136"/>
        <end position="160"/>
    </location>
</feature>
<protein>
    <submittedName>
        <fullName evidence="2">Uncharacterized protein</fullName>
    </submittedName>
</protein>
<proteinExistence type="predicted"/>
<dbReference type="AlphaFoldDB" id="A0A3R7HT14"/>
<feature type="region of interest" description="Disordered" evidence="1">
    <location>
        <begin position="1"/>
        <end position="102"/>
    </location>
</feature>
<dbReference type="Proteomes" id="UP000215289">
    <property type="component" value="Unassembled WGS sequence"/>
</dbReference>